<feature type="chain" id="PRO_5046330971" evidence="2">
    <location>
        <begin position="25"/>
        <end position="112"/>
    </location>
</feature>
<evidence type="ECO:0000313" key="4">
    <source>
        <dbReference type="Proteomes" id="UP001626549"/>
    </source>
</evidence>
<dbReference type="EMBL" id="CP136865">
    <property type="protein sequence ID" value="WOJ95500.1"/>
    <property type="molecule type" value="Genomic_DNA"/>
</dbReference>
<feature type="signal peptide" evidence="2">
    <location>
        <begin position="1"/>
        <end position="24"/>
    </location>
</feature>
<keyword evidence="1" id="KW-0812">Transmembrane</keyword>
<reference evidence="3 4" key="1">
    <citation type="submission" date="2023-10" db="EMBL/GenBank/DDBJ databases">
        <title>Two novel species belonging to the OM43/NOR5 clade.</title>
        <authorList>
            <person name="Park M."/>
        </authorList>
    </citation>
    <scope>NUCLEOTIDE SEQUENCE [LARGE SCALE GENOMIC DNA]</scope>
    <source>
        <strain evidence="3 4">IMCC45268</strain>
    </source>
</reference>
<keyword evidence="1" id="KW-1133">Transmembrane helix</keyword>
<accession>A0ABZ0I8Q8</accession>
<organism evidence="3 4">
    <name type="scientific">Congregibacter brevis</name>
    <dbReference type="NCBI Taxonomy" id="3081201"/>
    <lineage>
        <taxon>Bacteria</taxon>
        <taxon>Pseudomonadati</taxon>
        <taxon>Pseudomonadota</taxon>
        <taxon>Gammaproteobacteria</taxon>
        <taxon>Cellvibrionales</taxon>
        <taxon>Halieaceae</taxon>
        <taxon>Congregibacter</taxon>
    </lineage>
</organism>
<feature type="transmembrane region" description="Helical" evidence="1">
    <location>
        <begin position="69"/>
        <end position="88"/>
    </location>
</feature>
<keyword evidence="4" id="KW-1185">Reference proteome</keyword>
<proteinExistence type="predicted"/>
<evidence type="ECO:0000256" key="1">
    <source>
        <dbReference type="SAM" id="Phobius"/>
    </source>
</evidence>
<keyword evidence="1" id="KW-0472">Membrane</keyword>
<keyword evidence="2" id="KW-0732">Signal</keyword>
<gene>
    <name evidence="3" type="ORF">R0137_09550</name>
</gene>
<name>A0ABZ0I8Q8_9GAMM</name>
<dbReference type="Proteomes" id="UP001626549">
    <property type="component" value="Chromosome"/>
</dbReference>
<protein>
    <submittedName>
        <fullName evidence="3">Uncharacterized protein</fullName>
    </submittedName>
</protein>
<dbReference type="RefSeq" id="WP_407326198.1">
    <property type="nucleotide sequence ID" value="NZ_CP136865.1"/>
</dbReference>
<sequence>MQIKRKQWAAVAAIGLLVAQGSLARDVATNGDLEKARQKSFMSAAFQSPASSTVRPLDAQLMDTTQGELWPWIFGVVAVDISLASFFWGEYVPIMAASGGACITCDIGKKAR</sequence>
<evidence type="ECO:0000313" key="3">
    <source>
        <dbReference type="EMBL" id="WOJ95500.1"/>
    </source>
</evidence>
<evidence type="ECO:0000256" key="2">
    <source>
        <dbReference type="SAM" id="SignalP"/>
    </source>
</evidence>